<evidence type="ECO:0000256" key="1">
    <source>
        <dbReference type="ARBA" id="ARBA00004604"/>
    </source>
</evidence>
<evidence type="ECO:0000256" key="5">
    <source>
        <dbReference type="ARBA" id="ARBA00023242"/>
    </source>
</evidence>
<comment type="subunit">
    <text evidence="6">Associates with 90S and pre-40S pre-ribosomal particles.</text>
</comment>
<sequence length="166" mass="19999">MENEKPREMSVKVQVCANRPAFKVRKTARDPRFDDRCGKFSAKIFEQNYGFVDQIKEKEINMVEKQIRRSKKNADTTDLKKLHHSLVQQKLRRDEQKKKHEQLEFIKQKRKESAFKSKTNVLFKKNFKKKLELVDKFKDLKKTGKLKSYIERKRKQKARKNENVVD</sequence>
<comment type="function">
    <text evidence="6">Component of the 90S pre-ribosome involved in the maturation of rRNAs. Required for early cleavages of the pre-RNAs in the 40S ribosomal subunit maturation pathway.</text>
</comment>
<dbReference type="AlphaFoldDB" id="A0A0C2MFS5"/>
<dbReference type="GO" id="GO:0005730">
    <property type="term" value="C:nucleolus"/>
    <property type="evidence" value="ECO:0007669"/>
    <property type="project" value="UniProtKB-SubCell"/>
</dbReference>
<evidence type="ECO:0000313" key="8">
    <source>
        <dbReference type="Proteomes" id="UP000031668"/>
    </source>
</evidence>
<evidence type="ECO:0000256" key="6">
    <source>
        <dbReference type="RuleBase" id="RU368027"/>
    </source>
</evidence>
<evidence type="ECO:0000256" key="2">
    <source>
        <dbReference type="ARBA" id="ARBA00009418"/>
    </source>
</evidence>
<dbReference type="Proteomes" id="UP000031668">
    <property type="component" value="Unassembled WGS sequence"/>
</dbReference>
<dbReference type="OrthoDB" id="448446at2759"/>
<reference evidence="7 8" key="1">
    <citation type="journal article" date="2014" name="Genome Biol. Evol.">
        <title>The genome of the myxosporean Thelohanellus kitauei shows adaptations to nutrient acquisition within its fish host.</title>
        <authorList>
            <person name="Yang Y."/>
            <person name="Xiong J."/>
            <person name="Zhou Z."/>
            <person name="Huo F."/>
            <person name="Miao W."/>
            <person name="Ran C."/>
            <person name="Liu Y."/>
            <person name="Zhang J."/>
            <person name="Feng J."/>
            <person name="Wang M."/>
            <person name="Wang M."/>
            <person name="Wang L."/>
            <person name="Yao B."/>
        </authorList>
    </citation>
    <scope>NUCLEOTIDE SEQUENCE [LARGE SCALE GENOMIC DNA]</scope>
    <source>
        <strain evidence="7">Wuqing</strain>
    </source>
</reference>
<name>A0A0C2MFS5_THEKT</name>
<evidence type="ECO:0000256" key="3">
    <source>
        <dbReference type="ARBA" id="ARBA00022517"/>
    </source>
</evidence>
<dbReference type="InterPro" id="IPR009292">
    <property type="entry name" value="RRP36"/>
</dbReference>
<protein>
    <recommendedName>
        <fullName evidence="6">rRNA biogenesis protein RRP36</fullName>
    </recommendedName>
</protein>
<keyword evidence="4 6" id="KW-0698">rRNA processing</keyword>
<evidence type="ECO:0000313" key="7">
    <source>
        <dbReference type="EMBL" id="KII66026.1"/>
    </source>
</evidence>
<accession>A0A0C2MFS5</accession>
<comment type="subcellular location">
    <subcellularLocation>
        <location evidence="1 6">Nucleus</location>
        <location evidence="1 6">Nucleolus</location>
    </subcellularLocation>
</comment>
<dbReference type="EMBL" id="JWZT01003622">
    <property type="protein sequence ID" value="KII66026.1"/>
    <property type="molecule type" value="Genomic_DNA"/>
</dbReference>
<comment type="similarity">
    <text evidence="2 6">Belongs to the RRP36 family.</text>
</comment>
<gene>
    <name evidence="7" type="ORF">RF11_10131</name>
</gene>
<dbReference type="GO" id="GO:0000462">
    <property type="term" value="P:maturation of SSU-rRNA from tricistronic rRNA transcript (SSU-rRNA, 5.8S rRNA, LSU-rRNA)"/>
    <property type="evidence" value="ECO:0007669"/>
    <property type="project" value="TreeGrafter"/>
</dbReference>
<keyword evidence="6" id="KW-0687">Ribonucleoprotein</keyword>
<dbReference type="OMA" id="RFDEKCG"/>
<dbReference type="GO" id="GO:0030686">
    <property type="term" value="C:90S preribosome"/>
    <property type="evidence" value="ECO:0007669"/>
    <property type="project" value="TreeGrafter"/>
</dbReference>
<organism evidence="7 8">
    <name type="scientific">Thelohanellus kitauei</name>
    <name type="common">Myxosporean</name>
    <dbReference type="NCBI Taxonomy" id="669202"/>
    <lineage>
        <taxon>Eukaryota</taxon>
        <taxon>Metazoa</taxon>
        <taxon>Cnidaria</taxon>
        <taxon>Myxozoa</taxon>
        <taxon>Myxosporea</taxon>
        <taxon>Bivalvulida</taxon>
        <taxon>Platysporina</taxon>
        <taxon>Myxobolidae</taxon>
        <taxon>Thelohanellus</taxon>
    </lineage>
</organism>
<dbReference type="PANTHER" id="PTHR21738:SF0">
    <property type="entry name" value="RIBOSOMAL RNA PROCESSING PROTEIN 36 HOMOLOG"/>
    <property type="match status" value="1"/>
</dbReference>
<keyword evidence="3 6" id="KW-0690">Ribosome biogenesis</keyword>
<dbReference type="PANTHER" id="PTHR21738">
    <property type="entry name" value="RIBOSOMAL RNA PROCESSING PROTEIN 36 HOMOLOG"/>
    <property type="match status" value="1"/>
</dbReference>
<dbReference type="Pfam" id="PF06102">
    <property type="entry name" value="RRP36"/>
    <property type="match status" value="1"/>
</dbReference>
<proteinExistence type="inferred from homology"/>
<keyword evidence="8" id="KW-1185">Reference proteome</keyword>
<evidence type="ECO:0000256" key="4">
    <source>
        <dbReference type="ARBA" id="ARBA00022552"/>
    </source>
</evidence>
<keyword evidence="5 6" id="KW-0539">Nucleus</keyword>
<comment type="caution">
    <text evidence="7">The sequence shown here is derived from an EMBL/GenBank/DDBJ whole genome shotgun (WGS) entry which is preliminary data.</text>
</comment>